<dbReference type="Pfam" id="PF03109">
    <property type="entry name" value="ABC1"/>
    <property type="match status" value="1"/>
</dbReference>
<protein>
    <submittedName>
        <fullName evidence="3">ABC1 family-domain containing protein</fullName>
    </submittedName>
</protein>
<reference evidence="3" key="1">
    <citation type="journal article" date="2021" name="Sci. Rep.">
        <title>Diploid genomic architecture of Nitzschia inconspicua, an elite biomass production diatom.</title>
        <authorList>
            <person name="Oliver A."/>
            <person name="Podell S."/>
            <person name="Pinowska A."/>
            <person name="Traller J.C."/>
            <person name="Smith S.R."/>
            <person name="McClure R."/>
            <person name="Beliaev A."/>
            <person name="Bohutskyi P."/>
            <person name="Hill E.A."/>
            <person name="Rabines A."/>
            <person name="Zheng H."/>
            <person name="Allen L.Z."/>
            <person name="Kuo A."/>
            <person name="Grigoriev I.V."/>
            <person name="Allen A.E."/>
            <person name="Hazlebeck D."/>
            <person name="Allen E.E."/>
        </authorList>
    </citation>
    <scope>NUCLEOTIDE SEQUENCE</scope>
    <source>
        <strain evidence="3">Hildebrandi</strain>
    </source>
</reference>
<dbReference type="EMBL" id="JAGRRH010000022">
    <property type="protein sequence ID" value="KAG7344938.1"/>
    <property type="molecule type" value="Genomic_DNA"/>
</dbReference>
<dbReference type="PANTHER" id="PTHR45890:SF1">
    <property type="entry name" value="AARF DOMAIN CONTAINING KINASE 2"/>
    <property type="match status" value="1"/>
</dbReference>
<dbReference type="OrthoDB" id="427480at2759"/>
<dbReference type="Proteomes" id="UP000693970">
    <property type="component" value="Unassembled WGS sequence"/>
</dbReference>
<comment type="similarity">
    <text evidence="1">Belongs to the protein kinase superfamily. ADCK protein kinase family.</text>
</comment>
<feature type="domain" description="ABC1 atypical kinase-like" evidence="2">
    <location>
        <begin position="199"/>
        <end position="448"/>
    </location>
</feature>
<keyword evidence="4" id="KW-1185">Reference proteome</keyword>
<evidence type="ECO:0000313" key="4">
    <source>
        <dbReference type="Proteomes" id="UP000693970"/>
    </source>
</evidence>
<comment type="caution">
    <text evidence="3">The sequence shown here is derived from an EMBL/GenBank/DDBJ whole genome shotgun (WGS) entry which is preliminary data.</text>
</comment>
<gene>
    <name evidence="3" type="ORF">IV203_032469</name>
</gene>
<dbReference type="InterPro" id="IPR004147">
    <property type="entry name" value="ABC1_dom"/>
</dbReference>
<dbReference type="InterPro" id="IPR044095">
    <property type="entry name" value="ADCK2_dom"/>
</dbReference>
<dbReference type="CDD" id="cd13971">
    <property type="entry name" value="ADCK2-like"/>
    <property type="match status" value="1"/>
</dbReference>
<reference evidence="3" key="2">
    <citation type="submission" date="2021-04" db="EMBL/GenBank/DDBJ databases">
        <authorList>
            <person name="Podell S."/>
        </authorList>
    </citation>
    <scope>NUCLEOTIDE SEQUENCE</scope>
    <source>
        <strain evidence="3">Hildebrandi</strain>
    </source>
</reference>
<dbReference type="InterPro" id="IPR052402">
    <property type="entry name" value="ADCK_kinase"/>
</dbReference>
<proteinExistence type="inferred from homology"/>
<evidence type="ECO:0000259" key="2">
    <source>
        <dbReference type="Pfam" id="PF03109"/>
    </source>
</evidence>
<name>A0A9K3PF01_9STRA</name>
<evidence type="ECO:0000313" key="3">
    <source>
        <dbReference type="EMBL" id="KAG7344938.1"/>
    </source>
</evidence>
<organism evidence="3 4">
    <name type="scientific">Nitzschia inconspicua</name>
    <dbReference type="NCBI Taxonomy" id="303405"/>
    <lineage>
        <taxon>Eukaryota</taxon>
        <taxon>Sar</taxon>
        <taxon>Stramenopiles</taxon>
        <taxon>Ochrophyta</taxon>
        <taxon>Bacillariophyta</taxon>
        <taxon>Bacillariophyceae</taxon>
        <taxon>Bacillariophycidae</taxon>
        <taxon>Bacillariales</taxon>
        <taxon>Bacillariaceae</taxon>
        <taxon>Nitzschia</taxon>
    </lineage>
</organism>
<dbReference type="AlphaFoldDB" id="A0A9K3PF01"/>
<dbReference type="PANTHER" id="PTHR45890">
    <property type="entry name" value="AARF DOMAIN CONTAINING KINASE 2 (PREDICTED)"/>
    <property type="match status" value="1"/>
</dbReference>
<evidence type="ECO:0000256" key="1">
    <source>
        <dbReference type="ARBA" id="ARBA00009670"/>
    </source>
</evidence>
<sequence>MMIYSATRFLSSAATANASPHPLLVQAVRPLLPNQQCWSWSFSLHRSSSSAMTTRYYRMLAVWKKNFSRLYARRMMELAIASAAAHRLRTQAEASIIKPIEWQDWQRKDWDDTALASVGRTKFQRFWMAAKRVTQLTVLSTPLMVLVPLSYVSQQAHVAAWNYALWGIEQAGPTWIKLMQWASTRQDLFSPEFCQHFGKLRDETEGHSWEETKQILEAELGEKGLKSLKIEERPIGSGCIAQVYQGRLLEPSIHYPKGTKLAIKVQHPGIWSKVCVDFYIFHKVAKFLEELPYLGLEYLSLVDSIRQFRDVMIPQLDLTIESSHLKRFNKNFASNDQITFPRPLDELTTDKVLVETFSDGKPIIEYTKDETPKAEREQLAKLGLEMTLQMIFLHDFIHGDLHPGNILVEGRYPKLKLHVLDCGLALEMGPEQHVNIVKVLGAFTRRDGTLAGQLMVDMKSESQANEEQRKRFIEGIEQICIMDEDQNFIECVGDYIADICSMACKNRVKLEGAFVNAALAVEIMEGLASALYPDLKVQQVALPLIVKAEMMHRLGWH</sequence>
<accession>A0A9K3PF01</accession>